<evidence type="ECO:0000313" key="1">
    <source>
        <dbReference type="EMBL" id="PVH33877.1"/>
    </source>
</evidence>
<organism evidence="1">
    <name type="scientific">Panicum hallii</name>
    <dbReference type="NCBI Taxonomy" id="206008"/>
    <lineage>
        <taxon>Eukaryota</taxon>
        <taxon>Viridiplantae</taxon>
        <taxon>Streptophyta</taxon>
        <taxon>Embryophyta</taxon>
        <taxon>Tracheophyta</taxon>
        <taxon>Spermatophyta</taxon>
        <taxon>Magnoliopsida</taxon>
        <taxon>Liliopsida</taxon>
        <taxon>Poales</taxon>
        <taxon>Poaceae</taxon>
        <taxon>PACMAD clade</taxon>
        <taxon>Panicoideae</taxon>
        <taxon>Panicodae</taxon>
        <taxon>Paniceae</taxon>
        <taxon>Panicinae</taxon>
        <taxon>Panicum</taxon>
        <taxon>Panicum sect. Panicum</taxon>
    </lineage>
</organism>
<dbReference type="Gramene" id="PVH33877">
    <property type="protein sequence ID" value="PVH33877"/>
    <property type="gene ID" value="PAHAL_8G082300"/>
</dbReference>
<gene>
    <name evidence="1" type="ORF">PAHAL_8G082300</name>
</gene>
<sequence length="67" mass="7546">MVLWAYLFNLDEAEAWAGNNSITKNYAFSYLVKKLVAGIQLLSVRNEIATADFLHRKGLQQGMTIVV</sequence>
<protein>
    <submittedName>
        <fullName evidence="1">Uncharacterized protein</fullName>
    </submittedName>
</protein>
<accession>A0A2T8I878</accession>
<dbReference type="Proteomes" id="UP000243499">
    <property type="component" value="Chromosome 8"/>
</dbReference>
<reference evidence="1" key="1">
    <citation type="submission" date="2018-04" db="EMBL/GenBank/DDBJ databases">
        <title>WGS assembly of Panicum hallii.</title>
        <authorList>
            <person name="Lovell J."/>
            <person name="Jenkins J."/>
            <person name="Lowry D."/>
            <person name="Mamidi S."/>
            <person name="Sreedasyam A."/>
            <person name="Weng X."/>
            <person name="Barry K."/>
            <person name="Bonette J."/>
            <person name="Campitelli B."/>
            <person name="Daum C."/>
            <person name="Gordon S."/>
            <person name="Gould B."/>
            <person name="Lipzen A."/>
            <person name="Macqueen A."/>
            <person name="Palacio-Mejia J."/>
            <person name="Plott C."/>
            <person name="Shakirov E."/>
            <person name="Shu S."/>
            <person name="Yoshinaga Y."/>
            <person name="Zane M."/>
            <person name="Rokhsar D."/>
            <person name="Grimwood J."/>
            <person name="Schmutz J."/>
            <person name="Juenger T."/>
        </authorList>
    </citation>
    <scope>NUCLEOTIDE SEQUENCE [LARGE SCALE GENOMIC DNA]</scope>
    <source>
        <strain evidence="1">FIL2</strain>
    </source>
</reference>
<dbReference type="EMBL" id="CM008053">
    <property type="protein sequence ID" value="PVH33877.1"/>
    <property type="molecule type" value="Genomic_DNA"/>
</dbReference>
<dbReference type="AlphaFoldDB" id="A0A2T8I878"/>
<name>A0A2T8I878_9POAL</name>
<proteinExistence type="predicted"/>